<evidence type="ECO:0000313" key="10">
    <source>
        <dbReference type="Proteomes" id="UP000186997"/>
    </source>
</evidence>
<dbReference type="PANTHER" id="PTHR34597">
    <property type="entry name" value="SLR1661 PROTEIN"/>
    <property type="match status" value="1"/>
</dbReference>
<dbReference type="PANTHER" id="PTHR34597:SF3">
    <property type="entry name" value="OUTER MEMBRANE TRANSPORTER CDIB"/>
    <property type="match status" value="1"/>
</dbReference>
<dbReference type="Gene3D" id="3.10.20.310">
    <property type="entry name" value="membrane protein fhac"/>
    <property type="match status" value="1"/>
</dbReference>
<keyword evidence="1" id="KW-1134">Transmembrane beta strand</keyword>
<dbReference type="AlphaFoldDB" id="A0A1R3WEB8"/>
<dbReference type="InterPro" id="IPR013686">
    <property type="entry name" value="Polypept-transport_assoc_ShlB"/>
</dbReference>
<evidence type="ECO:0000256" key="3">
    <source>
        <dbReference type="ARBA" id="ARBA00023237"/>
    </source>
</evidence>
<keyword evidence="5" id="KW-0732">Signal</keyword>
<dbReference type="Pfam" id="PF08479">
    <property type="entry name" value="POTRA_2"/>
    <property type="match status" value="1"/>
</dbReference>
<dbReference type="GO" id="GO:0098046">
    <property type="term" value="C:type V protein secretion system complex"/>
    <property type="evidence" value="ECO:0007669"/>
    <property type="project" value="TreeGrafter"/>
</dbReference>
<evidence type="ECO:0000259" key="7">
    <source>
        <dbReference type="Pfam" id="PF08479"/>
    </source>
</evidence>
<evidence type="ECO:0000256" key="2">
    <source>
        <dbReference type="ARBA" id="ARBA00022692"/>
    </source>
</evidence>
<feature type="chain" id="PRO_5012481252" evidence="5">
    <location>
        <begin position="28"/>
        <end position="556"/>
    </location>
</feature>
<feature type="region of interest" description="Disordered" evidence="4">
    <location>
        <begin position="424"/>
        <end position="445"/>
    </location>
</feature>
<dbReference type="Pfam" id="PF17287">
    <property type="entry name" value="POTRA_3"/>
    <property type="match status" value="1"/>
</dbReference>
<keyword evidence="10" id="KW-1185">Reference proteome</keyword>
<evidence type="ECO:0000259" key="8">
    <source>
        <dbReference type="Pfam" id="PF17287"/>
    </source>
</evidence>
<evidence type="ECO:0000313" key="9">
    <source>
        <dbReference type="EMBL" id="SIT75704.1"/>
    </source>
</evidence>
<evidence type="ECO:0000256" key="1">
    <source>
        <dbReference type="ARBA" id="ARBA00022452"/>
    </source>
</evidence>
<organism evidence="9 10">
    <name type="scientific">Yoonia rosea</name>
    <dbReference type="NCBI Taxonomy" id="287098"/>
    <lineage>
        <taxon>Bacteria</taxon>
        <taxon>Pseudomonadati</taxon>
        <taxon>Pseudomonadota</taxon>
        <taxon>Alphaproteobacteria</taxon>
        <taxon>Rhodobacterales</taxon>
        <taxon>Paracoccaceae</taxon>
        <taxon>Yoonia</taxon>
    </lineage>
</organism>
<feature type="domain" description="Polypeptide-transport-associated ShlB-type" evidence="7">
    <location>
        <begin position="33"/>
        <end position="107"/>
    </location>
</feature>
<dbReference type="GO" id="GO:0046819">
    <property type="term" value="P:protein secretion by the type V secretion system"/>
    <property type="evidence" value="ECO:0007669"/>
    <property type="project" value="TreeGrafter"/>
</dbReference>
<keyword evidence="3" id="KW-0998">Cell outer membrane</keyword>
<dbReference type="Proteomes" id="UP000186997">
    <property type="component" value="Unassembled WGS sequence"/>
</dbReference>
<dbReference type="InterPro" id="IPR027282">
    <property type="entry name" value="TPS"/>
</dbReference>
<evidence type="ECO:0000256" key="5">
    <source>
        <dbReference type="SAM" id="SignalP"/>
    </source>
</evidence>
<evidence type="ECO:0000256" key="4">
    <source>
        <dbReference type="SAM" id="MobiDB-lite"/>
    </source>
</evidence>
<dbReference type="GO" id="GO:0008320">
    <property type="term" value="F:protein transmembrane transporter activity"/>
    <property type="evidence" value="ECO:0007669"/>
    <property type="project" value="TreeGrafter"/>
</dbReference>
<feature type="domain" description="Haemolysin activator HlyB C-terminal" evidence="6">
    <location>
        <begin position="456"/>
        <end position="512"/>
    </location>
</feature>
<name>A0A1R3WEB8_9RHOB</name>
<gene>
    <name evidence="9" type="ORF">SAMN05421665_0242</name>
</gene>
<dbReference type="InterPro" id="IPR051544">
    <property type="entry name" value="TPS_OM_transporter"/>
</dbReference>
<reference evidence="10" key="1">
    <citation type="submission" date="2017-01" db="EMBL/GenBank/DDBJ databases">
        <authorList>
            <person name="Varghese N."/>
            <person name="Submissions S."/>
        </authorList>
    </citation>
    <scope>NUCLEOTIDE SEQUENCE [LARGE SCALE GENOMIC DNA]</scope>
    <source>
        <strain evidence="10">DSM 29591</strain>
    </source>
</reference>
<feature type="domain" description="ShlB POTRA" evidence="8">
    <location>
        <begin position="110"/>
        <end position="159"/>
    </location>
</feature>
<keyword evidence="2" id="KW-0812">Transmembrane</keyword>
<protein>
    <submittedName>
        <fullName evidence="9">Hemolysin activation/secretion protein</fullName>
    </submittedName>
</protein>
<proteinExistence type="predicted"/>
<keyword evidence="1" id="KW-0472">Membrane</keyword>
<feature type="signal peptide" evidence="5">
    <location>
        <begin position="1"/>
        <end position="27"/>
    </location>
</feature>
<sequence length="556" mass="59691">MIEALVHRSRFTALSGAFGLLAGVAQAQVNCIPIDTIEVTGVTLLRAAETDAALAPFRGQCLDIDGINGALEAITFLYVDKGYVTARAYLPEQNIADRSLDITVVEGELSAVTFNGETRPLWEAIVFPDLSGKAANLREIEQGLEIIRAMPSYNATMEISAGAEEGQSVLEVTAVAERPWTARIGANNGGTPDNGEYVGTIDLTYDHLLGLNETWSLNLSRGSEEYPFSPDTGGAGTEAIGGSLRLPYGRWALTGNYRYSSYETDTLGPITAIGTDGWTTTADIGLSRVMHRNQTSKTTLSGNVEYRDNVNRIAEIEINASSRTLASARLDLEHERSVWGGSLTTRLGYEQGLSAFGAEEKGDPFSSANPQFSLSDFEISYFRPWQPEIGTLSLTSALRGQFSDDDLYGAYRFGLGGQSSVRGVKSWTNEGEPARPDPDGGPDLEPVDAVNVGLFTGNTGVVWRNDMAWSPQLELPSQLGRFQVYGALDAGVVDFDRSGAGKALSGGAIGMRTVGGLYSFDVAWQRLIAIDEETTSALSPVLDPDGIFIVSLSARF</sequence>
<feature type="domain" description="Haemolysin activator HlyB C-terminal" evidence="6">
    <location>
        <begin position="166"/>
        <end position="425"/>
    </location>
</feature>
<dbReference type="InterPro" id="IPR005565">
    <property type="entry name" value="Hemolysn_activator_HlyB_C"/>
</dbReference>
<dbReference type="InterPro" id="IPR035251">
    <property type="entry name" value="ShlB_POTRA"/>
</dbReference>
<dbReference type="Pfam" id="PF03865">
    <property type="entry name" value="ShlB"/>
    <property type="match status" value="2"/>
</dbReference>
<dbReference type="PIRSF" id="PIRSF029745">
    <property type="entry name" value="FhaC"/>
    <property type="match status" value="1"/>
</dbReference>
<dbReference type="OrthoDB" id="290122at2"/>
<evidence type="ECO:0000259" key="6">
    <source>
        <dbReference type="Pfam" id="PF03865"/>
    </source>
</evidence>
<dbReference type="STRING" id="287098.SAMN05421665_0242"/>
<dbReference type="EMBL" id="FTPR01000001">
    <property type="protein sequence ID" value="SIT75704.1"/>
    <property type="molecule type" value="Genomic_DNA"/>
</dbReference>
<dbReference type="Gene3D" id="2.40.160.50">
    <property type="entry name" value="membrane protein fhac: a member of the omp85/tpsb transporter family"/>
    <property type="match status" value="1"/>
</dbReference>
<accession>A0A1R3WEB8</accession>